<dbReference type="InterPro" id="IPR001452">
    <property type="entry name" value="SH3_domain"/>
</dbReference>
<dbReference type="PROSITE" id="PS50088">
    <property type="entry name" value="ANK_REPEAT"/>
    <property type="match status" value="2"/>
</dbReference>
<dbReference type="InterPro" id="IPR036770">
    <property type="entry name" value="Ankyrin_rpt-contain_sf"/>
</dbReference>
<comment type="function">
    <text evidence="6">Induces bone resorption, acting probably through a signaling cascade which results in the secretion of factor(s) enhancing osteoclast formation and activity.</text>
</comment>
<dbReference type="Pfam" id="PF00023">
    <property type="entry name" value="Ank"/>
    <property type="match status" value="1"/>
</dbReference>
<keyword evidence="3" id="KW-0963">Cytoplasm</keyword>
<evidence type="ECO:0000256" key="7">
    <source>
        <dbReference type="ARBA" id="ARBA00040640"/>
    </source>
</evidence>
<gene>
    <name evidence="11" type="primary">ostf</name>
</gene>
<reference evidence="11" key="2">
    <citation type="journal article" date="2012" name="PLoS ONE">
        <title>Common genetic denominators for ca(++)-based skeleton in metazoa: role of osteoclast-stimulating factor and of carbonic anhydrase in a calcareous sponge.</title>
        <authorList>
            <person name="Muller W.E."/>
            <person name="Wang X."/>
            <person name="Grebenjuk V.A."/>
            <person name="Korzhev M."/>
            <person name="Wiens M."/>
            <person name="Schlossmacher U."/>
            <person name="Schroder H.C."/>
        </authorList>
    </citation>
    <scope>NUCLEOTIDE SEQUENCE</scope>
    <source>
        <tissue evidence="11">Whole organism</tissue>
    </source>
</reference>
<evidence type="ECO:0000256" key="5">
    <source>
        <dbReference type="ARBA" id="ARBA00023043"/>
    </source>
</evidence>
<dbReference type="SUPFAM" id="SSF50044">
    <property type="entry name" value="SH3-domain"/>
    <property type="match status" value="1"/>
</dbReference>
<evidence type="ECO:0000256" key="1">
    <source>
        <dbReference type="ARBA" id="ARBA00004496"/>
    </source>
</evidence>
<feature type="domain" description="SH3" evidence="10">
    <location>
        <begin position="15"/>
        <end position="74"/>
    </location>
</feature>
<keyword evidence="5 8" id="KW-0040">ANK repeat</keyword>
<evidence type="ECO:0000313" key="11">
    <source>
        <dbReference type="EMBL" id="CCE46073.1"/>
    </source>
</evidence>
<accession>I2FLL9</accession>
<feature type="repeat" description="ANK" evidence="8">
    <location>
        <begin position="108"/>
        <end position="130"/>
    </location>
</feature>
<reference evidence="11" key="1">
    <citation type="submission" date="2011-11" db="EMBL/GenBank/DDBJ databases">
        <authorList>
            <person name="Mueller W."/>
        </authorList>
    </citation>
    <scope>NUCLEOTIDE SEQUENCE</scope>
    <source>
        <tissue evidence="11">Whole organism</tissue>
    </source>
</reference>
<dbReference type="Gene3D" id="2.30.30.40">
    <property type="entry name" value="SH3 Domains"/>
    <property type="match status" value="1"/>
</dbReference>
<dbReference type="Pfam" id="PF12796">
    <property type="entry name" value="Ank_2"/>
    <property type="match status" value="1"/>
</dbReference>
<organism evidence="11">
    <name type="scientific">Sycon raphanus</name>
    <dbReference type="NCBI Taxonomy" id="56443"/>
    <lineage>
        <taxon>Eukaryota</taxon>
        <taxon>Metazoa</taxon>
        <taxon>Porifera</taxon>
        <taxon>Calcarea</taxon>
        <taxon>Calcaronea</taxon>
        <taxon>Leucosolenida</taxon>
        <taxon>Sycettidae</taxon>
        <taxon>Sycon</taxon>
    </lineage>
</organism>
<feature type="repeat" description="ANK" evidence="8">
    <location>
        <begin position="142"/>
        <end position="174"/>
    </location>
</feature>
<dbReference type="EMBL" id="HE610177">
    <property type="protein sequence ID" value="CCE46073.1"/>
    <property type="molecule type" value="mRNA"/>
</dbReference>
<dbReference type="PRINTS" id="PR00452">
    <property type="entry name" value="SH3DOMAIN"/>
</dbReference>
<evidence type="ECO:0000259" key="10">
    <source>
        <dbReference type="PROSITE" id="PS50002"/>
    </source>
</evidence>
<dbReference type="PANTHER" id="PTHR24155:SF10">
    <property type="entry name" value="OSTEOCLAST-STIMULATING FACTOR 1"/>
    <property type="match status" value="1"/>
</dbReference>
<evidence type="ECO:0000256" key="6">
    <source>
        <dbReference type="ARBA" id="ARBA00037432"/>
    </source>
</evidence>
<dbReference type="Gene3D" id="1.25.40.20">
    <property type="entry name" value="Ankyrin repeat-containing domain"/>
    <property type="match status" value="1"/>
</dbReference>
<dbReference type="PRINTS" id="PR01415">
    <property type="entry name" value="ANKYRIN"/>
</dbReference>
<protein>
    <recommendedName>
        <fullName evidence="7">Osteoclast-stimulating factor 1</fullName>
    </recommendedName>
</protein>
<evidence type="ECO:0000256" key="4">
    <source>
        <dbReference type="ARBA" id="ARBA00022737"/>
    </source>
</evidence>
<dbReference type="GO" id="GO:0007165">
    <property type="term" value="P:signal transduction"/>
    <property type="evidence" value="ECO:0007669"/>
    <property type="project" value="TreeGrafter"/>
</dbReference>
<keyword evidence="4" id="KW-0677">Repeat</keyword>
<evidence type="ECO:0000256" key="9">
    <source>
        <dbReference type="PROSITE-ProRule" id="PRU00192"/>
    </source>
</evidence>
<dbReference type="FunFam" id="2.30.30.40:FF:000072">
    <property type="entry name" value="Unconventional Myosin IB"/>
    <property type="match status" value="1"/>
</dbReference>
<dbReference type="GO" id="GO:0005737">
    <property type="term" value="C:cytoplasm"/>
    <property type="evidence" value="ECO:0007669"/>
    <property type="project" value="UniProtKB-SubCell"/>
</dbReference>
<dbReference type="Pfam" id="PF00018">
    <property type="entry name" value="SH3_1"/>
    <property type="match status" value="1"/>
</dbReference>
<sequence length="211" mass="23042">MSRKPPPPKPKHRGSVQAVYRAQYAYQAQRGDELSFDEGDVLYVLEKGNDGWWKAKVSGKEGYIPYNYVSESAETIDNPMHEAAKRSNLPFVKECIDNSVSVNGLDKAGSTPLHWAAQCGAEDIVSLLLSQPSIQIDVQNKLGDTAIHAAAWKGHAGVLKILVDRGAKKTLKNKENKTPLMLARNPECQALLREAPTSSGLTLAADDEDSD</sequence>
<dbReference type="InterPro" id="IPR036028">
    <property type="entry name" value="SH3-like_dom_sf"/>
</dbReference>
<dbReference type="PROSITE" id="PS50297">
    <property type="entry name" value="ANK_REP_REGION"/>
    <property type="match status" value="2"/>
</dbReference>
<dbReference type="PROSITE" id="PS50002">
    <property type="entry name" value="SH3"/>
    <property type="match status" value="1"/>
</dbReference>
<evidence type="ECO:0000256" key="2">
    <source>
        <dbReference type="ARBA" id="ARBA00022443"/>
    </source>
</evidence>
<evidence type="ECO:0000256" key="8">
    <source>
        <dbReference type="PROSITE-ProRule" id="PRU00023"/>
    </source>
</evidence>
<dbReference type="SMART" id="SM00248">
    <property type="entry name" value="ANK"/>
    <property type="match status" value="3"/>
</dbReference>
<proteinExistence type="evidence at transcript level"/>
<dbReference type="AlphaFoldDB" id="I2FLL9"/>
<dbReference type="PANTHER" id="PTHR24155">
    <property type="entry name" value="OSTEOCLAST-STIMULATING FACTOR 1"/>
    <property type="match status" value="1"/>
</dbReference>
<comment type="subcellular location">
    <subcellularLocation>
        <location evidence="1">Cytoplasm</location>
    </subcellularLocation>
</comment>
<evidence type="ECO:0000256" key="3">
    <source>
        <dbReference type="ARBA" id="ARBA00022490"/>
    </source>
</evidence>
<name>I2FLL9_9METZ</name>
<dbReference type="SUPFAM" id="SSF48403">
    <property type="entry name" value="Ankyrin repeat"/>
    <property type="match status" value="1"/>
</dbReference>
<dbReference type="SMART" id="SM00326">
    <property type="entry name" value="SH3"/>
    <property type="match status" value="1"/>
</dbReference>
<dbReference type="PRINTS" id="PR00499">
    <property type="entry name" value="P67PHOX"/>
</dbReference>
<keyword evidence="2 9" id="KW-0728">SH3 domain</keyword>
<dbReference type="InterPro" id="IPR002110">
    <property type="entry name" value="Ankyrin_rpt"/>
</dbReference>